<dbReference type="AlphaFoldDB" id="A0A6I4VRJ9"/>
<reference evidence="1 2" key="1">
    <citation type="submission" date="2019-12" db="EMBL/GenBank/DDBJ databases">
        <title>Whole-genome analyses of novel actinobacteria.</title>
        <authorList>
            <person name="Sahin N."/>
            <person name="Saygin H."/>
        </authorList>
    </citation>
    <scope>NUCLEOTIDE SEQUENCE [LARGE SCALE GENOMIC DNA]</scope>
    <source>
        <strain evidence="1 2">KC615</strain>
    </source>
</reference>
<organism evidence="1 2">
    <name type="scientific">Shimazuella alba</name>
    <dbReference type="NCBI Taxonomy" id="2690964"/>
    <lineage>
        <taxon>Bacteria</taxon>
        <taxon>Bacillati</taxon>
        <taxon>Bacillota</taxon>
        <taxon>Bacilli</taxon>
        <taxon>Bacillales</taxon>
        <taxon>Thermoactinomycetaceae</taxon>
        <taxon>Shimazuella</taxon>
    </lineage>
</organism>
<proteinExistence type="predicted"/>
<comment type="caution">
    <text evidence="1">The sequence shown here is derived from an EMBL/GenBank/DDBJ whole genome shotgun (WGS) entry which is preliminary data.</text>
</comment>
<sequence>MKTVVDPSDGCVKRCFDPTDKVYQAFNFDTMDNQKIIDNSVELRIDEHIAGYQCTA</sequence>
<accession>A0A6I4VRJ9</accession>
<protein>
    <submittedName>
        <fullName evidence="1">Uncharacterized protein</fullName>
    </submittedName>
</protein>
<gene>
    <name evidence="1" type="ORF">GSM42_11255</name>
</gene>
<dbReference type="Proteomes" id="UP000430692">
    <property type="component" value="Unassembled WGS sequence"/>
</dbReference>
<evidence type="ECO:0000313" key="2">
    <source>
        <dbReference type="Proteomes" id="UP000430692"/>
    </source>
</evidence>
<keyword evidence="2" id="KW-1185">Reference proteome</keyword>
<evidence type="ECO:0000313" key="1">
    <source>
        <dbReference type="EMBL" id="MXQ54279.1"/>
    </source>
</evidence>
<dbReference type="RefSeq" id="WP_160801642.1">
    <property type="nucleotide sequence ID" value="NZ_WUUL01000007.1"/>
</dbReference>
<dbReference type="EMBL" id="WUUL01000007">
    <property type="protein sequence ID" value="MXQ54279.1"/>
    <property type="molecule type" value="Genomic_DNA"/>
</dbReference>
<name>A0A6I4VRJ9_9BACL</name>